<dbReference type="Pfam" id="PF06568">
    <property type="entry name" value="YjiS-like"/>
    <property type="match status" value="1"/>
</dbReference>
<protein>
    <recommendedName>
        <fullName evidence="1">YjiS-like domain-containing protein</fullName>
    </recommendedName>
</protein>
<keyword evidence="3" id="KW-1185">Reference proteome</keyword>
<comment type="caution">
    <text evidence="2">The sequence shown here is derived from an EMBL/GenBank/DDBJ whole genome shotgun (WGS) entry which is preliminary data.</text>
</comment>
<gene>
    <name evidence="2" type="ORF">SAMN06265374_2399</name>
</gene>
<name>A0ABY1P1I9_9HYPH</name>
<sequence>MIQIANHPILALAGQLVARTWRVFQNRRQFLELKDMSDAQLRDIGLTRADVRRASSQPFYADPTSSLGTGPASQAVLNVKPANAPAVPPQLSVVKIPSCKDGQLAA</sequence>
<proteinExistence type="predicted"/>
<feature type="domain" description="YjiS-like" evidence="1">
    <location>
        <begin position="16"/>
        <end position="52"/>
    </location>
</feature>
<evidence type="ECO:0000313" key="3">
    <source>
        <dbReference type="Proteomes" id="UP001157914"/>
    </source>
</evidence>
<evidence type="ECO:0000313" key="2">
    <source>
        <dbReference type="EMBL" id="SMP24231.1"/>
    </source>
</evidence>
<dbReference type="EMBL" id="FXTT01000003">
    <property type="protein sequence ID" value="SMP24231.1"/>
    <property type="molecule type" value="Genomic_DNA"/>
</dbReference>
<dbReference type="InterPro" id="IPR009506">
    <property type="entry name" value="YjiS-like"/>
</dbReference>
<accession>A0ABY1P1I9</accession>
<organism evidence="2 3">
    <name type="scientific">Roseibium denhamense</name>
    <dbReference type="NCBI Taxonomy" id="76305"/>
    <lineage>
        <taxon>Bacteria</taxon>
        <taxon>Pseudomonadati</taxon>
        <taxon>Pseudomonadota</taxon>
        <taxon>Alphaproteobacteria</taxon>
        <taxon>Hyphomicrobiales</taxon>
        <taxon>Stappiaceae</taxon>
        <taxon>Roseibium</taxon>
    </lineage>
</organism>
<evidence type="ECO:0000259" key="1">
    <source>
        <dbReference type="Pfam" id="PF06568"/>
    </source>
</evidence>
<dbReference type="RefSeq" id="WP_155193797.1">
    <property type="nucleotide sequence ID" value="NZ_BAAAEA010000002.1"/>
</dbReference>
<dbReference type="Proteomes" id="UP001157914">
    <property type="component" value="Unassembled WGS sequence"/>
</dbReference>
<reference evidence="2 3" key="1">
    <citation type="submission" date="2017-05" db="EMBL/GenBank/DDBJ databases">
        <authorList>
            <person name="Varghese N."/>
            <person name="Submissions S."/>
        </authorList>
    </citation>
    <scope>NUCLEOTIDE SEQUENCE [LARGE SCALE GENOMIC DNA]</scope>
    <source>
        <strain evidence="2 3">DSM 15949</strain>
    </source>
</reference>